<name>A0A7G9YIE7_9EURY</name>
<accession>A0A7G9YIE7</accession>
<protein>
    <recommendedName>
        <fullName evidence="2">Antitoxin SocA-like Panacea domain-containing protein</fullName>
    </recommendedName>
</protein>
<gene>
    <name evidence="1" type="ORF">FMEMAFBA_00039</name>
</gene>
<evidence type="ECO:0008006" key="2">
    <source>
        <dbReference type="Google" id="ProtNLM"/>
    </source>
</evidence>
<reference evidence="1" key="1">
    <citation type="submission" date="2020-06" db="EMBL/GenBank/DDBJ databases">
        <title>Unique genomic features of the anaerobic methanotrophic archaea.</title>
        <authorList>
            <person name="Chadwick G.L."/>
            <person name="Skennerton C.T."/>
            <person name="Laso-Perez R."/>
            <person name="Leu A.O."/>
            <person name="Speth D.R."/>
            <person name="Yu H."/>
            <person name="Morgan-Lang C."/>
            <person name="Hatzenpichler R."/>
            <person name="Goudeau D."/>
            <person name="Malmstrom R."/>
            <person name="Brazelton W.J."/>
            <person name="Woyke T."/>
            <person name="Hallam S.J."/>
            <person name="Tyson G.W."/>
            <person name="Wegener G."/>
            <person name="Boetius A."/>
            <person name="Orphan V."/>
        </authorList>
    </citation>
    <scope>NUCLEOTIDE SEQUENCE</scope>
</reference>
<organism evidence="1">
    <name type="scientific">Candidatus Methanogaster sp. ANME-2c ERB4</name>
    <dbReference type="NCBI Taxonomy" id="2759911"/>
    <lineage>
        <taxon>Archaea</taxon>
        <taxon>Methanobacteriati</taxon>
        <taxon>Methanobacteriota</taxon>
        <taxon>Stenosarchaea group</taxon>
        <taxon>Methanomicrobia</taxon>
        <taxon>Methanosarcinales</taxon>
        <taxon>ANME-2 cluster</taxon>
        <taxon>Candidatus Methanogasteraceae</taxon>
        <taxon>Candidatus Methanogaster</taxon>
    </lineage>
</organism>
<dbReference type="EMBL" id="MT631274">
    <property type="protein sequence ID" value="QNO47781.1"/>
    <property type="molecule type" value="Genomic_DNA"/>
</dbReference>
<dbReference type="AlphaFoldDB" id="A0A7G9YIE7"/>
<proteinExistence type="predicted"/>
<sequence>MSFNDHIFEKYAIVCKVIDACGTLSGRKKFHKIMYICKESNYPIHETFKWANYGVYSSELSGEIEALQNSGFVNETQSENSSYTTYDYTVSDDGKIFLDKMTEGLLQNCDVELFDRFLSLVKRLNQYSSRDLELFSSIMFLSKDGEEQEELIPFLKYLKPQYPRSEILKGIDVVETLKSKFDVA</sequence>
<evidence type="ECO:0000313" key="1">
    <source>
        <dbReference type="EMBL" id="QNO47781.1"/>
    </source>
</evidence>